<accession>A0A150PJW8</accession>
<dbReference type="Gene3D" id="3.10.490.10">
    <property type="entry name" value="Gamma-glutamyl cyclotransferase-like"/>
    <property type="match status" value="1"/>
</dbReference>
<dbReference type="InterPro" id="IPR013024">
    <property type="entry name" value="GGCT-like"/>
</dbReference>
<dbReference type="SUPFAM" id="SSF110857">
    <property type="entry name" value="Gamma-glutamyl cyclotransferase-like"/>
    <property type="match status" value="1"/>
</dbReference>
<gene>
    <name evidence="2" type="ORF">BE08_33770</name>
</gene>
<proteinExistence type="predicted"/>
<evidence type="ECO:0000313" key="2">
    <source>
        <dbReference type="EMBL" id="KYF56007.1"/>
    </source>
</evidence>
<comment type="caution">
    <text evidence="2">The sequence shown here is derived from an EMBL/GenBank/DDBJ whole genome shotgun (WGS) entry which is preliminary data.</text>
</comment>
<dbReference type="CDD" id="cd06661">
    <property type="entry name" value="GGCT_like"/>
    <property type="match status" value="1"/>
</dbReference>
<name>A0A150PJW8_SORCE</name>
<dbReference type="InterPro" id="IPR036568">
    <property type="entry name" value="GGCT-like_sf"/>
</dbReference>
<protein>
    <recommendedName>
        <fullName evidence="1">Gamma-glutamylcyclotransferase AIG2-like domain-containing protein</fullName>
    </recommendedName>
</protein>
<feature type="domain" description="Gamma-glutamylcyclotransferase AIG2-like" evidence="1">
    <location>
        <begin position="1"/>
        <end position="104"/>
    </location>
</feature>
<dbReference type="AlphaFoldDB" id="A0A150PJW8"/>
<dbReference type="Proteomes" id="UP000075420">
    <property type="component" value="Unassembled WGS sequence"/>
</dbReference>
<evidence type="ECO:0000259" key="1">
    <source>
        <dbReference type="Pfam" id="PF06094"/>
    </source>
</evidence>
<sequence length="108" mass="11833">MRGERSHELLGRARYLGAARTAPSFELADLGAYPALVRGGSIAVLGELYEPDRETLAALDLYEGCPDLFQREPVDLDGGARCEAYLMPAAQVRGLVRIASGDWRARQR</sequence>
<evidence type="ECO:0000313" key="3">
    <source>
        <dbReference type="Proteomes" id="UP000075420"/>
    </source>
</evidence>
<dbReference type="EMBL" id="JELY01001377">
    <property type="protein sequence ID" value="KYF56007.1"/>
    <property type="molecule type" value="Genomic_DNA"/>
</dbReference>
<organism evidence="2 3">
    <name type="scientific">Sorangium cellulosum</name>
    <name type="common">Polyangium cellulosum</name>
    <dbReference type="NCBI Taxonomy" id="56"/>
    <lineage>
        <taxon>Bacteria</taxon>
        <taxon>Pseudomonadati</taxon>
        <taxon>Myxococcota</taxon>
        <taxon>Polyangia</taxon>
        <taxon>Polyangiales</taxon>
        <taxon>Polyangiaceae</taxon>
        <taxon>Sorangium</taxon>
    </lineage>
</organism>
<reference evidence="2 3" key="1">
    <citation type="submission" date="2014-02" db="EMBL/GenBank/DDBJ databases">
        <title>The small core and large imbalanced accessory genome model reveals a collaborative survival strategy of Sorangium cellulosum strains in nature.</title>
        <authorList>
            <person name="Han K."/>
            <person name="Peng R."/>
            <person name="Blom J."/>
            <person name="Li Y.-Z."/>
        </authorList>
    </citation>
    <scope>NUCLEOTIDE SEQUENCE [LARGE SCALE GENOMIC DNA]</scope>
    <source>
        <strain evidence="2 3">So0157-25</strain>
    </source>
</reference>
<dbReference type="Pfam" id="PF06094">
    <property type="entry name" value="GGACT"/>
    <property type="match status" value="1"/>
</dbReference>
<dbReference type="InterPro" id="IPR009288">
    <property type="entry name" value="AIG2-like_dom"/>
</dbReference>